<evidence type="ECO:0000313" key="3">
    <source>
        <dbReference type="Proteomes" id="UP000750711"/>
    </source>
</evidence>
<keyword evidence="3" id="KW-1185">Reference proteome</keyword>
<protein>
    <submittedName>
        <fullName evidence="2">Argininosuccinate synthetase</fullName>
    </submittedName>
</protein>
<feature type="domain" description="Arginosuccinate synthase C-terminal" evidence="1">
    <location>
        <begin position="3"/>
        <end position="53"/>
    </location>
</feature>
<dbReference type="Gene3D" id="3.90.1260.10">
    <property type="entry name" value="Argininosuccinate synthetase, chain A, domain 2"/>
    <property type="match status" value="1"/>
</dbReference>
<dbReference type="AlphaFoldDB" id="A0A9P8LDS0"/>
<evidence type="ECO:0000259" key="1">
    <source>
        <dbReference type="Pfam" id="PF20979"/>
    </source>
</evidence>
<dbReference type="GO" id="GO:0004055">
    <property type="term" value="F:argininosuccinate synthase activity"/>
    <property type="evidence" value="ECO:0007669"/>
    <property type="project" value="InterPro"/>
</dbReference>
<gene>
    <name evidence="2" type="primary">ARG1_1</name>
    <name evidence="2" type="ORF">GP486_002963</name>
</gene>
<dbReference type="Proteomes" id="UP000750711">
    <property type="component" value="Unassembled WGS sequence"/>
</dbReference>
<name>A0A9P8LDS0_9PEZI</name>
<dbReference type="InterPro" id="IPR024074">
    <property type="entry name" value="AS_cat/multimer_dom_body"/>
</dbReference>
<proteinExistence type="predicted"/>
<organism evidence="2 3">
    <name type="scientific">Trichoglossum hirsutum</name>
    <dbReference type="NCBI Taxonomy" id="265104"/>
    <lineage>
        <taxon>Eukaryota</taxon>
        <taxon>Fungi</taxon>
        <taxon>Dikarya</taxon>
        <taxon>Ascomycota</taxon>
        <taxon>Pezizomycotina</taxon>
        <taxon>Geoglossomycetes</taxon>
        <taxon>Geoglossales</taxon>
        <taxon>Geoglossaceae</taxon>
        <taxon>Trichoglossum</taxon>
    </lineage>
</organism>
<dbReference type="InterPro" id="IPR048268">
    <property type="entry name" value="Arginosuc_syn_C"/>
</dbReference>
<comment type="caution">
    <text evidence="2">The sequence shown here is derived from an EMBL/GenBank/DDBJ whole genome shotgun (WGS) entry which is preliminary data.</text>
</comment>
<dbReference type="SUPFAM" id="SSF69864">
    <property type="entry name" value="Argininosuccinate synthetase, C-terminal domain"/>
    <property type="match status" value="1"/>
</dbReference>
<dbReference type="EMBL" id="JAGHQM010000367">
    <property type="protein sequence ID" value="KAH0562337.1"/>
    <property type="molecule type" value="Genomic_DNA"/>
</dbReference>
<accession>A0A9P8LDS0</accession>
<dbReference type="Pfam" id="PF20979">
    <property type="entry name" value="Arginosuc_syn_C"/>
    <property type="match status" value="1"/>
</dbReference>
<sequence>MPRRVNAEVRLRCYKGSVSVLSRSSETEKLYDPEEASMDSLVDFSPMDTSMFFKPTLLTPLDFPTAIDCPEF</sequence>
<reference evidence="2" key="1">
    <citation type="submission" date="2021-03" db="EMBL/GenBank/DDBJ databases">
        <title>Comparative genomics and phylogenomic investigation of the class Geoglossomycetes provide insights into ecological specialization and systematics.</title>
        <authorList>
            <person name="Melie T."/>
            <person name="Pirro S."/>
            <person name="Miller A.N."/>
            <person name="Quandt A."/>
        </authorList>
    </citation>
    <scope>NUCLEOTIDE SEQUENCE</scope>
    <source>
        <strain evidence="2">CAQ_001_2017</strain>
    </source>
</reference>
<evidence type="ECO:0000313" key="2">
    <source>
        <dbReference type="EMBL" id="KAH0562337.1"/>
    </source>
</evidence>